<feature type="compositionally biased region" description="Basic and acidic residues" evidence="1">
    <location>
        <begin position="148"/>
        <end position="159"/>
    </location>
</feature>
<protein>
    <submittedName>
        <fullName evidence="2">Uncharacterized protein</fullName>
    </submittedName>
</protein>
<comment type="caution">
    <text evidence="2">The sequence shown here is derived from an EMBL/GenBank/DDBJ whole genome shotgun (WGS) entry which is preliminary data.</text>
</comment>
<feature type="compositionally biased region" description="Polar residues" evidence="1">
    <location>
        <begin position="160"/>
        <end position="176"/>
    </location>
</feature>
<dbReference type="Proteomes" id="UP000735302">
    <property type="component" value="Unassembled WGS sequence"/>
</dbReference>
<evidence type="ECO:0000313" key="2">
    <source>
        <dbReference type="EMBL" id="GFO48015.1"/>
    </source>
</evidence>
<evidence type="ECO:0000313" key="3">
    <source>
        <dbReference type="Proteomes" id="UP000735302"/>
    </source>
</evidence>
<name>A0AAV4DVD5_9GAST</name>
<gene>
    <name evidence="2" type="ORF">PoB_007452000</name>
</gene>
<sequence length="176" mass="19838">MKPRQRQLQFLDHISRHKGLEHFATTGKIEGKRSRGRQRITFTENLKSWAIGKGSNNNFIRGGVPDKFLQFENENVASPGTKIVHNQQPQVCNICRGGIPALGPPHDRPQDPALCANTDKVRMISTTKKLLKKILTQMRLTKFLHAIQSDRHDQPKQENSRPTNNDGTSPPFTALA</sequence>
<proteinExistence type="predicted"/>
<keyword evidence="3" id="KW-1185">Reference proteome</keyword>
<dbReference type="EMBL" id="BLXT01008368">
    <property type="protein sequence ID" value="GFO48015.1"/>
    <property type="molecule type" value="Genomic_DNA"/>
</dbReference>
<organism evidence="2 3">
    <name type="scientific">Plakobranchus ocellatus</name>
    <dbReference type="NCBI Taxonomy" id="259542"/>
    <lineage>
        <taxon>Eukaryota</taxon>
        <taxon>Metazoa</taxon>
        <taxon>Spiralia</taxon>
        <taxon>Lophotrochozoa</taxon>
        <taxon>Mollusca</taxon>
        <taxon>Gastropoda</taxon>
        <taxon>Heterobranchia</taxon>
        <taxon>Euthyneura</taxon>
        <taxon>Panpulmonata</taxon>
        <taxon>Sacoglossa</taxon>
        <taxon>Placobranchoidea</taxon>
        <taxon>Plakobranchidae</taxon>
        <taxon>Plakobranchus</taxon>
    </lineage>
</organism>
<evidence type="ECO:0000256" key="1">
    <source>
        <dbReference type="SAM" id="MobiDB-lite"/>
    </source>
</evidence>
<reference evidence="2 3" key="1">
    <citation type="journal article" date="2021" name="Elife">
        <title>Chloroplast acquisition without the gene transfer in kleptoplastic sea slugs, Plakobranchus ocellatus.</title>
        <authorList>
            <person name="Maeda T."/>
            <person name="Takahashi S."/>
            <person name="Yoshida T."/>
            <person name="Shimamura S."/>
            <person name="Takaki Y."/>
            <person name="Nagai Y."/>
            <person name="Toyoda A."/>
            <person name="Suzuki Y."/>
            <person name="Arimoto A."/>
            <person name="Ishii H."/>
            <person name="Satoh N."/>
            <person name="Nishiyama T."/>
            <person name="Hasebe M."/>
            <person name="Maruyama T."/>
            <person name="Minagawa J."/>
            <person name="Obokata J."/>
            <person name="Shigenobu S."/>
        </authorList>
    </citation>
    <scope>NUCLEOTIDE SEQUENCE [LARGE SCALE GENOMIC DNA]</scope>
</reference>
<accession>A0AAV4DVD5</accession>
<feature type="region of interest" description="Disordered" evidence="1">
    <location>
        <begin position="147"/>
        <end position="176"/>
    </location>
</feature>
<dbReference type="AlphaFoldDB" id="A0AAV4DVD5"/>